<accession>A0A0L0CMG7</accession>
<keyword evidence="2" id="KW-1185">Reference proteome</keyword>
<proteinExistence type="predicted"/>
<sequence>MKTLSNICENCDEVETKTFWEILYSTFIESATNVRHDVVNETEIENYGEKKSEIHFILANKTTTKIAHNRHGQRQTTTTDNKTLSLHVHNYYCDNVVVVAIALVLYSGQQSLEPEQKKLQASSNNNIIIKLKLNGVWQQQQNKGNKKKQQQKR</sequence>
<dbReference type="Proteomes" id="UP000037069">
    <property type="component" value="Unassembled WGS sequence"/>
</dbReference>
<evidence type="ECO:0000313" key="2">
    <source>
        <dbReference type="Proteomes" id="UP000037069"/>
    </source>
</evidence>
<comment type="caution">
    <text evidence="1">The sequence shown here is derived from an EMBL/GenBank/DDBJ whole genome shotgun (WGS) entry which is preliminary data.</text>
</comment>
<organism evidence="1 2">
    <name type="scientific">Lucilia cuprina</name>
    <name type="common">Green bottle fly</name>
    <name type="synonym">Australian sheep blowfly</name>
    <dbReference type="NCBI Taxonomy" id="7375"/>
    <lineage>
        <taxon>Eukaryota</taxon>
        <taxon>Metazoa</taxon>
        <taxon>Ecdysozoa</taxon>
        <taxon>Arthropoda</taxon>
        <taxon>Hexapoda</taxon>
        <taxon>Insecta</taxon>
        <taxon>Pterygota</taxon>
        <taxon>Neoptera</taxon>
        <taxon>Endopterygota</taxon>
        <taxon>Diptera</taxon>
        <taxon>Brachycera</taxon>
        <taxon>Muscomorpha</taxon>
        <taxon>Oestroidea</taxon>
        <taxon>Calliphoridae</taxon>
        <taxon>Luciliinae</taxon>
        <taxon>Lucilia</taxon>
    </lineage>
</organism>
<dbReference type="EMBL" id="JRES01000296">
    <property type="protein sequence ID" value="KNC32664.1"/>
    <property type="molecule type" value="Genomic_DNA"/>
</dbReference>
<reference evidence="1 2" key="1">
    <citation type="journal article" date="2015" name="Nat. Commun.">
        <title>Lucilia cuprina genome unlocks parasitic fly biology to underpin future interventions.</title>
        <authorList>
            <person name="Anstead C.A."/>
            <person name="Korhonen P.K."/>
            <person name="Young N.D."/>
            <person name="Hall R.S."/>
            <person name="Jex A.R."/>
            <person name="Murali S.C."/>
            <person name="Hughes D.S."/>
            <person name="Lee S.F."/>
            <person name="Perry T."/>
            <person name="Stroehlein A.J."/>
            <person name="Ansell B.R."/>
            <person name="Breugelmans B."/>
            <person name="Hofmann A."/>
            <person name="Qu J."/>
            <person name="Dugan S."/>
            <person name="Lee S.L."/>
            <person name="Chao H."/>
            <person name="Dinh H."/>
            <person name="Han Y."/>
            <person name="Doddapaneni H.V."/>
            <person name="Worley K.C."/>
            <person name="Muzny D.M."/>
            <person name="Ioannidis P."/>
            <person name="Waterhouse R.M."/>
            <person name="Zdobnov E.M."/>
            <person name="James P.J."/>
            <person name="Bagnall N.H."/>
            <person name="Kotze A.C."/>
            <person name="Gibbs R.A."/>
            <person name="Richards S."/>
            <person name="Batterham P."/>
            <person name="Gasser R.B."/>
        </authorList>
    </citation>
    <scope>NUCLEOTIDE SEQUENCE [LARGE SCALE GENOMIC DNA]</scope>
    <source>
        <strain evidence="1 2">LS</strain>
        <tissue evidence="1">Full body</tissue>
    </source>
</reference>
<name>A0A0L0CMG7_LUCCU</name>
<gene>
    <name evidence="1" type="ORF">FF38_13196</name>
</gene>
<evidence type="ECO:0000313" key="1">
    <source>
        <dbReference type="EMBL" id="KNC32664.1"/>
    </source>
</evidence>
<dbReference type="AlphaFoldDB" id="A0A0L0CMG7"/>
<protein>
    <submittedName>
        <fullName evidence="1">Uncharacterized protein</fullName>
    </submittedName>
</protein>